<dbReference type="GO" id="GO:0055085">
    <property type="term" value="P:transmembrane transport"/>
    <property type="evidence" value="ECO:0007669"/>
    <property type="project" value="TreeGrafter"/>
</dbReference>
<dbReference type="GO" id="GO:0009279">
    <property type="term" value="C:cell outer membrane"/>
    <property type="evidence" value="ECO:0007669"/>
    <property type="project" value="UniProtKB-SubCell"/>
</dbReference>
<evidence type="ECO:0000313" key="3">
    <source>
        <dbReference type="EMBL" id="NYG32832.1"/>
    </source>
</evidence>
<dbReference type="PANTHER" id="PTHR36920:SF1">
    <property type="entry name" value="OUTER MEMBRANE PROTEIN W"/>
    <property type="match status" value="1"/>
</dbReference>
<proteinExistence type="predicted"/>
<dbReference type="SUPFAM" id="SSF56925">
    <property type="entry name" value="OMPA-like"/>
    <property type="match status" value="1"/>
</dbReference>
<organism evidence="3 4">
    <name type="scientific">Sphaerotilus montanus</name>
    <dbReference type="NCBI Taxonomy" id="522889"/>
    <lineage>
        <taxon>Bacteria</taxon>
        <taxon>Pseudomonadati</taxon>
        <taxon>Pseudomonadota</taxon>
        <taxon>Betaproteobacteria</taxon>
        <taxon>Burkholderiales</taxon>
        <taxon>Sphaerotilaceae</taxon>
        <taxon>Sphaerotilus</taxon>
    </lineage>
</organism>
<comment type="caution">
    <text evidence="3">The sequence shown here is derived from an EMBL/GenBank/DDBJ whole genome shotgun (WGS) entry which is preliminary data.</text>
</comment>
<reference evidence="3 4" key="1">
    <citation type="submission" date="2020-07" db="EMBL/GenBank/DDBJ databases">
        <title>Genomic Encyclopedia of Archaeal and Bacterial Type Strains, Phase II (KMG-II): from individual species to whole genera.</title>
        <authorList>
            <person name="Goeker M."/>
        </authorList>
    </citation>
    <scope>NUCLEOTIDE SEQUENCE [LARGE SCALE GENOMIC DNA]</scope>
    <source>
        <strain evidence="3 4">DSM 21226</strain>
    </source>
</reference>
<keyword evidence="4" id="KW-1185">Reference proteome</keyword>
<dbReference type="EMBL" id="JACCFH010000001">
    <property type="protein sequence ID" value="NYG32832.1"/>
    <property type="molecule type" value="Genomic_DNA"/>
</dbReference>
<dbReference type="RefSeq" id="WP_179633675.1">
    <property type="nucleotide sequence ID" value="NZ_CAXYYM010000025.1"/>
</dbReference>
<feature type="chain" id="PRO_5031492569" evidence="2">
    <location>
        <begin position="27"/>
        <end position="206"/>
    </location>
</feature>
<evidence type="ECO:0000256" key="2">
    <source>
        <dbReference type="SAM" id="SignalP"/>
    </source>
</evidence>
<protein>
    <submittedName>
        <fullName evidence="3">Outer membrane protein</fullName>
    </submittedName>
</protein>
<gene>
    <name evidence="3" type="ORF">BDD16_001818</name>
</gene>
<name>A0A7Y9U6K7_9BURK</name>
<dbReference type="PANTHER" id="PTHR36920">
    <property type="match status" value="1"/>
</dbReference>
<keyword evidence="2" id="KW-0732">Signal</keyword>
<evidence type="ECO:0000313" key="4">
    <source>
        <dbReference type="Proteomes" id="UP000518288"/>
    </source>
</evidence>
<comment type="subcellular location">
    <subcellularLocation>
        <location evidence="1">Cell outer membrane</location>
    </subcellularLocation>
</comment>
<dbReference type="Proteomes" id="UP000518288">
    <property type="component" value="Unassembled WGS sequence"/>
</dbReference>
<dbReference type="AlphaFoldDB" id="A0A7Y9U6K7"/>
<dbReference type="InterPro" id="IPR011250">
    <property type="entry name" value="OMP/PagP_B-barrel"/>
</dbReference>
<feature type="signal peptide" evidence="2">
    <location>
        <begin position="1"/>
        <end position="26"/>
    </location>
</feature>
<sequence length="206" mass="21751">MSKKTRLALAALAALATLSAAPVASAQVAGDLLVRGRLVSLTPANDDSIAITDVSINSKVIPEVDFTYFLSPNLAAELILTYPQKQNVSSTAHGGKIGTLKHLPPTLTLQYHFTDLGLGAFKPYVGAGLNYTRFSSVDLPAGFSIEKNSVGLALQAGVDYAIDKTWSVNFDVKKVQIRTDLSSNGTNLGTIKVDPLLVGVGVGYKF</sequence>
<dbReference type="InterPro" id="IPR005618">
    <property type="entry name" value="OMPW"/>
</dbReference>
<dbReference type="Gene3D" id="2.40.160.20">
    <property type="match status" value="1"/>
</dbReference>
<accession>A0A7Y9U6K7</accession>
<dbReference type="Pfam" id="PF03922">
    <property type="entry name" value="OmpW"/>
    <property type="match status" value="1"/>
</dbReference>
<evidence type="ECO:0000256" key="1">
    <source>
        <dbReference type="ARBA" id="ARBA00004442"/>
    </source>
</evidence>